<evidence type="ECO:0000313" key="2">
    <source>
        <dbReference type="EMBL" id="OBT95065.1"/>
    </source>
</evidence>
<reference evidence="2 3" key="1">
    <citation type="submission" date="2016-03" db="EMBL/GenBank/DDBJ databases">
        <title>Comparative genomics of Pseudogymnoascus destructans, the fungus causing white-nose syndrome of bats.</title>
        <authorList>
            <person name="Palmer J.M."/>
            <person name="Drees K.P."/>
            <person name="Foster J.T."/>
            <person name="Lindner D.L."/>
        </authorList>
    </citation>
    <scope>NUCLEOTIDE SEQUENCE [LARGE SCALE GENOMIC DNA]</scope>
    <source>
        <strain evidence="2 3">UAMH 10579</strain>
    </source>
</reference>
<evidence type="ECO:0000256" key="1">
    <source>
        <dbReference type="SAM" id="MobiDB-lite"/>
    </source>
</evidence>
<protein>
    <recommendedName>
        <fullName evidence="4">F-box domain-containing protein</fullName>
    </recommendedName>
</protein>
<dbReference type="OrthoDB" id="3433923at2759"/>
<accession>A0A1B8GGV2</accession>
<dbReference type="Proteomes" id="UP000091956">
    <property type="component" value="Unassembled WGS sequence"/>
</dbReference>
<dbReference type="RefSeq" id="XP_018128798.1">
    <property type="nucleotide sequence ID" value="XM_018276767.2"/>
</dbReference>
<evidence type="ECO:0000313" key="3">
    <source>
        <dbReference type="Proteomes" id="UP000091956"/>
    </source>
</evidence>
<reference evidence="3" key="2">
    <citation type="journal article" date="2018" name="Nat. Commun.">
        <title>Extreme sensitivity to ultraviolet light in the fungal pathogen causing white-nose syndrome of bats.</title>
        <authorList>
            <person name="Palmer J.M."/>
            <person name="Drees K.P."/>
            <person name="Foster J.T."/>
            <person name="Lindner D.L."/>
        </authorList>
    </citation>
    <scope>NUCLEOTIDE SEQUENCE [LARGE SCALE GENOMIC DNA]</scope>
    <source>
        <strain evidence="3">UAMH 10579</strain>
    </source>
</reference>
<proteinExistence type="predicted"/>
<feature type="region of interest" description="Disordered" evidence="1">
    <location>
        <begin position="121"/>
        <end position="140"/>
    </location>
</feature>
<organism evidence="2 3">
    <name type="scientific">Pseudogymnoascus verrucosus</name>
    <dbReference type="NCBI Taxonomy" id="342668"/>
    <lineage>
        <taxon>Eukaryota</taxon>
        <taxon>Fungi</taxon>
        <taxon>Dikarya</taxon>
        <taxon>Ascomycota</taxon>
        <taxon>Pezizomycotina</taxon>
        <taxon>Leotiomycetes</taxon>
        <taxon>Thelebolales</taxon>
        <taxon>Thelebolaceae</taxon>
        <taxon>Pseudogymnoascus</taxon>
    </lineage>
</organism>
<name>A0A1B8GGV2_9PEZI</name>
<dbReference type="EMBL" id="KV460238">
    <property type="protein sequence ID" value="OBT95065.1"/>
    <property type="molecule type" value="Genomic_DNA"/>
</dbReference>
<dbReference type="STRING" id="342668.A0A1B8GGV2"/>
<keyword evidence="3" id="KW-1185">Reference proteome</keyword>
<evidence type="ECO:0008006" key="4">
    <source>
        <dbReference type="Google" id="ProtNLM"/>
    </source>
</evidence>
<dbReference type="GeneID" id="28840718"/>
<dbReference type="AlphaFoldDB" id="A0A1B8GGV2"/>
<gene>
    <name evidence="2" type="ORF">VE01_07332</name>
</gene>
<sequence>MIPRGRDNDSIQVSQRSNALAFGPRHVFSASSPYRASSVNLKFRAHASVLAQVDGNGPARPRGLVGPPIGVLGVDGGGALLGKRQNIRSLIPPEMNMSARRARVDGVNVVIRQKRRQSSASVRSVASSIRSRRRMQGPKPTLLNLPTEVLGVIFKDFEQKELRDVMLVHSALTEAAANLMYHTPLFASTYRFAQFAYTVSHHKHYGDRVRVLDVSGFAQVAQFERQPEAGWREWKFRNHDLYQGRSRLHVPERRPTRRRMTHRKHPQPNPFLEAWALSRDIPLGGLCHAIQSCQYLNTINISRIQLAEDFLVVDDKYPPSAWTDTIYVSDLPKSWSWNSQELRPIYNIYIIDQLRKLKHLETVIANNGVFLSTLMIQELVDGAHPSLKYVDFEHSGMARAKPWAIKGTREEVVKVIRDMEKTTPRSPDPRRTYLAL</sequence>